<dbReference type="PROSITE" id="PS50206">
    <property type="entry name" value="RHODANESE_3"/>
    <property type="match status" value="2"/>
</dbReference>
<gene>
    <name evidence="5" type="ORF">GGR23_002202</name>
</gene>
<proteinExistence type="predicted"/>
<dbReference type="GO" id="GO:0004792">
    <property type="term" value="F:thiosulfate-cyanide sulfurtransferase activity"/>
    <property type="evidence" value="ECO:0007669"/>
    <property type="project" value="UniProtKB-EC"/>
</dbReference>
<dbReference type="CDD" id="cd01448">
    <property type="entry name" value="TST_Repeat_1"/>
    <property type="match status" value="1"/>
</dbReference>
<sequence length="283" mass="30467">MSEKSRYTVTPDWVEKQLGAPEFRIVDASWYLPAQGRNGALEYSEGHIPGAIFFDQDAIADHSTGLPHTIPSPEAFAEAVGKLGIRETDTIVVYDGPGFVTAPRVWWLFRVMGAERVFVMDGGIDGWKKEGRPLETDLPEPAPVIFTPRFAAERVTFIAGMRGIVAEGKVQIADARSPGRFTGKDPEPRAGLRGGHMPGARNVPVLTLSENGRLKDLPALRQLFADAGIDLARPVVTTCGSGVTAAAITFALQSLGHEENTLFDGSWSEWGSLPDTPVASGEA</sequence>
<accession>A0A7W6NK28</accession>
<reference evidence="5 6" key="1">
    <citation type="submission" date="2020-08" db="EMBL/GenBank/DDBJ databases">
        <title>Genomic Encyclopedia of Type Strains, Phase IV (KMG-IV): sequencing the most valuable type-strain genomes for metagenomic binning, comparative biology and taxonomic classification.</title>
        <authorList>
            <person name="Goeker M."/>
        </authorList>
    </citation>
    <scope>NUCLEOTIDE SEQUENCE [LARGE SCALE GENOMIC DNA]</scope>
    <source>
        <strain evidence="5 6">DSM 29853</strain>
    </source>
</reference>
<name>A0A7W6NK28_9HYPH</name>
<dbReference type="Gene3D" id="3.40.250.10">
    <property type="entry name" value="Rhodanese-like domain"/>
    <property type="match status" value="2"/>
</dbReference>
<protein>
    <submittedName>
        <fullName evidence="5">Thiosulfate/3-mercaptopyruvate sulfurtransferase</fullName>
        <ecNumber evidence="5">2.8.1.1</ecNumber>
        <ecNumber evidence="5">2.8.1.2</ecNumber>
    </submittedName>
</protein>
<evidence type="ECO:0000256" key="3">
    <source>
        <dbReference type="SAM" id="MobiDB-lite"/>
    </source>
</evidence>
<keyword evidence="6" id="KW-1185">Reference proteome</keyword>
<dbReference type="SUPFAM" id="SSF52821">
    <property type="entry name" value="Rhodanese/Cell cycle control phosphatase"/>
    <property type="match status" value="2"/>
</dbReference>
<evidence type="ECO:0000259" key="4">
    <source>
        <dbReference type="PROSITE" id="PS50206"/>
    </source>
</evidence>
<feature type="domain" description="Rhodanese" evidence="4">
    <location>
        <begin position="166"/>
        <end position="279"/>
    </location>
</feature>
<feature type="domain" description="Rhodanese" evidence="4">
    <location>
        <begin position="19"/>
        <end position="136"/>
    </location>
</feature>
<dbReference type="PANTHER" id="PTHR11364:SF27">
    <property type="entry name" value="SULFURTRANSFERASE"/>
    <property type="match status" value="1"/>
</dbReference>
<dbReference type="PANTHER" id="PTHR11364">
    <property type="entry name" value="THIOSULFATE SULFERTANSFERASE"/>
    <property type="match status" value="1"/>
</dbReference>
<keyword evidence="5" id="KW-0670">Pyruvate</keyword>
<dbReference type="EC" id="2.8.1.1" evidence="5"/>
<dbReference type="Pfam" id="PF00581">
    <property type="entry name" value="Rhodanese"/>
    <property type="match status" value="2"/>
</dbReference>
<keyword evidence="2" id="KW-0677">Repeat</keyword>
<keyword evidence="1 5" id="KW-0808">Transferase</keyword>
<evidence type="ECO:0000313" key="5">
    <source>
        <dbReference type="EMBL" id="MBB4065015.1"/>
    </source>
</evidence>
<dbReference type="FunFam" id="3.40.250.10:FF:000015">
    <property type="entry name" value="Sulfurtransferase"/>
    <property type="match status" value="1"/>
</dbReference>
<comment type="caution">
    <text evidence="5">The sequence shown here is derived from an EMBL/GenBank/DDBJ whole genome shotgun (WGS) entry which is preliminary data.</text>
</comment>
<dbReference type="CDD" id="cd01449">
    <property type="entry name" value="TST_Repeat_2"/>
    <property type="match status" value="1"/>
</dbReference>
<dbReference type="InterPro" id="IPR045078">
    <property type="entry name" value="TST/MPST-like"/>
</dbReference>
<dbReference type="GO" id="GO:0016784">
    <property type="term" value="F:3-mercaptopyruvate sulfurtransferase activity"/>
    <property type="evidence" value="ECO:0007669"/>
    <property type="project" value="UniProtKB-EC"/>
</dbReference>
<evidence type="ECO:0000313" key="6">
    <source>
        <dbReference type="Proteomes" id="UP000528286"/>
    </source>
</evidence>
<evidence type="ECO:0000256" key="2">
    <source>
        <dbReference type="ARBA" id="ARBA00022737"/>
    </source>
</evidence>
<dbReference type="InterPro" id="IPR001763">
    <property type="entry name" value="Rhodanese-like_dom"/>
</dbReference>
<dbReference type="InterPro" id="IPR001307">
    <property type="entry name" value="Thiosulphate_STrfase_CS"/>
</dbReference>
<dbReference type="NCBIfam" id="NF008557">
    <property type="entry name" value="PRK11493.1"/>
    <property type="match status" value="1"/>
</dbReference>
<evidence type="ECO:0000256" key="1">
    <source>
        <dbReference type="ARBA" id="ARBA00022679"/>
    </source>
</evidence>
<dbReference type="Proteomes" id="UP000528286">
    <property type="component" value="Unassembled WGS sequence"/>
</dbReference>
<feature type="region of interest" description="Disordered" evidence="3">
    <location>
        <begin position="176"/>
        <end position="196"/>
    </location>
</feature>
<dbReference type="SMART" id="SM00450">
    <property type="entry name" value="RHOD"/>
    <property type="match status" value="2"/>
</dbReference>
<dbReference type="EMBL" id="JACIEZ010000003">
    <property type="protein sequence ID" value="MBB4065015.1"/>
    <property type="molecule type" value="Genomic_DNA"/>
</dbReference>
<organism evidence="5 6">
    <name type="scientific">Gellertiella hungarica</name>
    <dbReference type="NCBI Taxonomy" id="1572859"/>
    <lineage>
        <taxon>Bacteria</taxon>
        <taxon>Pseudomonadati</taxon>
        <taxon>Pseudomonadota</taxon>
        <taxon>Alphaproteobacteria</taxon>
        <taxon>Hyphomicrobiales</taxon>
        <taxon>Rhizobiaceae</taxon>
        <taxon>Gellertiella</taxon>
    </lineage>
</organism>
<dbReference type="RefSeq" id="WP_246365217.1">
    <property type="nucleotide sequence ID" value="NZ_JACIEZ010000003.1"/>
</dbReference>
<dbReference type="PROSITE" id="PS00380">
    <property type="entry name" value="RHODANESE_1"/>
    <property type="match status" value="1"/>
</dbReference>
<dbReference type="EC" id="2.8.1.2" evidence="5"/>
<dbReference type="AlphaFoldDB" id="A0A7W6NK28"/>
<dbReference type="InterPro" id="IPR036873">
    <property type="entry name" value="Rhodanese-like_dom_sf"/>
</dbReference>